<keyword evidence="1" id="KW-0175">Coiled coil</keyword>
<organism evidence="2">
    <name type="scientific">Myoviridae sp. ct96L1</name>
    <dbReference type="NCBI Taxonomy" id="2826623"/>
    <lineage>
        <taxon>Viruses</taxon>
        <taxon>Duplodnaviria</taxon>
        <taxon>Heunggongvirae</taxon>
        <taxon>Uroviricota</taxon>
        <taxon>Caudoviricetes</taxon>
    </lineage>
</organism>
<evidence type="ECO:0000256" key="1">
    <source>
        <dbReference type="SAM" id="Coils"/>
    </source>
</evidence>
<evidence type="ECO:0000313" key="2">
    <source>
        <dbReference type="EMBL" id="DAD88976.1"/>
    </source>
</evidence>
<sequence>MNKRSLYEVRRELIKYYDNLREINRLMVSEPSETLVNNKKKIKNKINELEEEYKKIKENNNTQKYKKLFE</sequence>
<feature type="coiled-coil region" evidence="1">
    <location>
        <begin position="32"/>
        <end position="66"/>
    </location>
</feature>
<proteinExistence type="predicted"/>
<accession>A0A8S5N3C1</accession>
<dbReference type="EMBL" id="BK015051">
    <property type="protein sequence ID" value="DAD88976.1"/>
    <property type="molecule type" value="Genomic_DNA"/>
</dbReference>
<name>A0A8S5N3C1_9CAUD</name>
<reference evidence="2" key="1">
    <citation type="journal article" date="2021" name="Proc. Natl. Acad. Sci. U.S.A.">
        <title>A Catalog of Tens of Thousands of Viruses from Human Metagenomes Reveals Hidden Associations with Chronic Diseases.</title>
        <authorList>
            <person name="Tisza M.J."/>
            <person name="Buck C.B."/>
        </authorList>
    </citation>
    <scope>NUCLEOTIDE SEQUENCE</scope>
    <source>
        <strain evidence="2">Ct96L1</strain>
    </source>
</reference>
<protein>
    <submittedName>
        <fullName evidence="2">Uncharacterized protein</fullName>
    </submittedName>
</protein>